<evidence type="ECO:0000313" key="1">
    <source>
        <dbReference type="EMBL" id="MDT9682388.1"/>
    </source>
</evidence>
<protein>
    <submittedName>
        <fullName evidence="1">Uncharacterized protein</fullName>
    </submittedName>
</protein>
<proteinExistence type="predicted"/>
<dbReference type="EMBL" id="JAWCTQ010000009">
    <property type="protein sequence ID" value="MDT9682388.1"/>
    <property type="molecule type" value="Genomic_DNA"/>
</dbReference>
<sequence length="75" mass="7758">MTVDSSTKSEGTEPLMTTETVEVGFGRNRAGAADVPLPHTAAVDALVAARPEVDWEGLRHSTGWAAGPGGRRSAP</sequence>
<comment type="caution">
    <text evidence="1">The sequence shown here is derived from an EMBL/GenBank/DDBJ whole genome shotgun (WGS) entry which is preliminary data.</text>
</comment>
<evidence type="ECO:0000313" key="2">
    <source>
        <dbReference type="Proteomes" id="UP001250181"/>
    </source>
</evidence>
<dbReference type="Proteomes" id="UP001250181">
    <property type="component" value="Unassembled WGS sequence"/>
</dbReference>
<reference evidence="1 2" key="1">
    <citation type="submission" date="2023-09" db="EMBL/GenBank/DDBJ databases">
        <title>Streptomyces sp. nov.: A antagonism against Alternaria gaisen Producing Streptochlin, Isolated from Tamarix root soil.</title>
        <authorList>
            <person name="Chen Y."/>
        </authorList>
    </citation>
    <scope>NUCLEOTIDE SEQUENCE [LARGE SCALE GENOMIC DNA]</scope>
    <source>
        <strain evidence="1 2">TRM76323</strain>
    </source>
</reference>
<keyword evidence="2" id="KW-1185">Reference proteome</keyword>
<organism evidence="1 2">
    <name type="scientific">Streptomyces tamarix</name>
    <dbReference type="NCBI Taxonomy" id="3078565"/>
    <lineage>
        <taxon>Bacteria</taxon>
        <taxon>Bacillati</taxon>
        <taxon>Actinomycetota</taxon>
        <taxon>Actinomycetes</taxon>
        <taxon>Kitasatosporales</taxon>
        <taxon>Streptomycetaceae</taxon>
        <taxon>Streptomyces</taxon>
    </lineage>
</organism>
<gene>
    <name evidence="1" type="ORF">RND61_09945</name>
</gene>
<name>A0ABU3QHZ5_9ACTN</name>
<dbReference type="RefSeq" id="WP_315877473.1">
    <property type="nucleotide sequence ID" value="NZ_JAWCTQ010000009.1"/>
</dbReference>
<accession>A0ABU3QHZ5</accession>